<accession>A0A6M3KYE1</accession>
<dbReference type="EMBL" id="MT142623">
    <property type="protein sequence ID" value="QJA86225.1"/>
    <property type="molecule type" value="Genomic_DNA"/>
</dbReference>
<sequence length="597" mass="68950">MLLSDFGITEAQSLDEILEKEKLAIAEDPFQLLWNGYLKIKIKTPEKEVAPLINCTPNFAQTELLNLITKLKKQDIPPWIWVPKARRKGISTISDLLIYAMCSQKHGVNGSIVADDDPGASYLLDICKLAHENFAKDCPHMAPHRKRSNRKELVFDEIDSQIQVDTARNVNAGRKYTYQFVHFSEVSIYPRSEELFGGFLDTVPRDSSTIIIAESTSRGIGNYFYREVIKASNSKSQWYMLFIPWFQDIDAQIEISDAQREFIERTVTPEEIALLEVHKVSYKQLWWRRDHIINVCHGMDMSDEPGMLQPDEEDEASMDYFHQENPATLLESFVDRGRAFFSTRLLNQMKVPTLLKPGEQFKPGINYMRGELSEVDGKFYFLPCERGHWNVYELPEPGVQYCCGCDPAEGVEIIEFSGDRDHHSISIRRRDNLAQVATYRSQVSPIDLAYELMKAGYCYNGFMPVIERNNSGQTVIYKLKEIYPYLYREEVFDERLGRKVEKLGWRTTRATRRPLLDHYDMAIREKEITIRSENGIHECKVFVTHPNGDLKAAIGSNDDEVFADALCLMGHKRIAYNVKPKPKEEYKETQLIRMAFA</sequence>
<proteinExistence type="predicted"/>
<reference evidence="1" key="1">
    <citation type="submission" date="2020-03" db="EMBL/GenBank/DDBJ databases">
        <title>The deep terrestrial virosphere.</title>
        <authorList>
            <person name="Holmfeldt K."/>
            <person name="Nilsson E."/>
            <person name="Simone D."/>
            <person name="Lopez-Fernandez M."/>
            <person name="Wu X."/>
            <person name="de Brujin I."/>
            <person name="Lundin D."/>
            <person name="Andersson A."/>
            <person name="Bertilsson S."/>
            <person name="Dopson M."/>
        </authorList>
    </citation>
    <scope>NUCLEOTIDE SEQUENCE</scope>
    <source>
        <strain evidence="1">MM415B02110</strain>
    </source>
</reference>
<name>A0A6M3KYE1_9ZZZZ</name>
<protein>
    <submittedName>
        <fullName evidence="1">Putative terminase</fullName>
    </submittedName>
</protein>
<dbReference type="Gene3D" id="3.40.50.300">
    <property type="entry name" value="P-loop containing nucleotide triphosphate hydrolases"/>
    <property type="match status" value="1"/>
</dbReference>
<gene>
    <name evidence="1" type="ORF">MM415B02110_0007</name>
</gene>
<dbReference type="AlphaFoldDB" id="A0A6M3KYE1"/>
<organism evidence="1">
    <name type="scientific">viral metagenome</name>
    <dbReference type="NCBI Taxonomy" id="1070528"/>
    <lineage>
        <taxon>unclassified sequences</taxon>
        <taxon>metagenomes</taxon>
        <taxon>organismal metagenomes</taxon>
    </lineage>
</organism>
<evidence type="ECO:0000313" key="1">
    <source>
        <dbReference type="EMBL" id="QJA86225.1"/>
    </source>
</evidence>
<dbReference type="InterPro" id="IPR027417">
    <property type="entry name" value="P-loop_NTPase"/>
</dbReference>
<dbReference type="Gene3D" id="3.30.420.240">
    <property type="match status" value="1"/>
</dbReference>